<dbReference type="RefSeq" id="WP_236631342.1">
    <property type="nucleotide sequence ID" value="NZ_CP003984.1"/>
</dbReference>
<reference evidence="1 2" key="1">
    <citation type="journal article" date="2014" name="ISME J.">
        <title>Adaptation of an abundant Roseobacter RCA organism to pelagic systems revealed by genomic and transcriptomic analyses.</title>
        <authorList>
            <person name="Voget S."/>
            <person name="Wemheuer B."/>
            <person name="Brinkhoff T."/>
            <person name="Vollmers J."/>
            <person name="Dietrich S."/>
            <person name="Giebel H.A."/>
            <person name="Beardsley C."/>
            <person name="Sardemann C."/>
            <person name="Bakenhus I."/>
            <person name="Billerbeck S."/>
            <person name="Daniel R."/>
            <person name="Simon M."/>
        </authorList>
    </citation>
    <scope>NUCLEOTIDE SEQUENCE [LARGE SCALE GENOMIC DNA]</scope>
    <source>
        <strain evidence="1 2">RCA23</strain>
    </source>
</reference>
<dbReference type="PANTHER" id="PTHR42830">
    <property type="entry name" value="OSMOTICALLY INDUCIBLE FAMILY PROTEIN"/>
    <property type="match status" value="1"/>
</dbReference>
<protein>
    <submittedName>
        <fullName evidence="1">Osmotically inducible OsmC-like protein</fullName>
    </submittedName>
</protein>
<gene>
    <name evidence="1" type="ORF">RCA23_c19020</name>
</gene>
<dbReference type="Proteomes" id="UP000028680">
    <property type="component" value="Chromosome"/>
</dbReference>
<keyword evidence="2" id="KW-1185">Reference proteome</keyword>
<dbReference type="InterPro" id="IPR036102">
    <property type="entry name" value="OsmC/Ohrsf"/>
</dbReference>
<accession>A0AAN0RJL1</accession>
<dbReference type="EMBL" id="CP003984">
    <property type="protein sequence ID" value="AII87433.1"/>
    <property type="molecule type" value="Genomic_DNA"/>
</dbReference>
<dbReference type="AlphaFoldDB" id="A0AAN0RJL1"/>
<sequence>MHDFTSHIRWTGNRGDGNARYEGYDRRWQLCSPGKPVLDCSNDPLLGGDPPLYNPEDLLITALSSCHMMWFLHLSFNAGIVVMGYEDHPIGHGESAPSGAGRFVAATLRPQITLAPGMDAQAADAVHDQIHDVCFIARSVNFPVRIAAQYDFAEI</sequence>
<proteinExistence type="predicted"/>
<dbReference type="InterPro" id="IPR003718">
    <property type="entry name" value="OsmC/Ohr_fam"/>
</dbReference>
<dbReference type="KEGG" id="ptp:RCA23_c19020"/>
<dbReference type="PANTHER" id="PTHR42830:SF2">
    <property type="entry name" value="OSMC_OHR FAMILY PROTEIN"/>
    <property type="match status" value="1"/>
</dbReference>
<dbReference type="Gene3D" id="3.30.300.20">
    <property type="match status" value="1"/>
</dbReference>
<dbReference type="Pfam" id="PF02566">
    <property type="entry name" value="OsmC"/>
    <property type="match status" value="1"/>
</dbReference>
<evidence type="ECO:0000313" key="2">
    <source>
        <dbReference type="Proteomes" id="UP000028680"/>
    </source>
</evidence>
<evidence type="ECO:0000313" key="1">
    <source>
        <dbReference type="EMBL" id="AII87433.1"/>
    </source>
</evidence>
<dbReference type="InterPro" id="IPR052707">
    <property type="entry name" value="OsmC_Ohr_Peroxiredoxin"/>
</dbReference>
<organism evidence="1 2">
    <name type="scientific">Planktomarina temperata RCA23</name>
    <dbReference type="NCBI Taxonomy" id="666509"/>
    <lineage>
        <taxon>Bacteria</taxon>
        <taxon>Pseudomonadati</taxon>
        <taxon>Pseudomonadota</taxon>
        <taxon>Alphaproteobacteria</taxon>
        <taxon>Rhodobacterales</taxon>
        <taxon>Paracoccaceae</taxon>
        <taxon>Planktomarina</taxon>
    </lineage>
</organism>
<dbReference type="InterPro" id="IPR015946">
    <property type="entry name" value="KH_dom-like_a/b"/>
</dbReference>
<name>A0AAN0RJL1_9RHOB</name>
<dbReference type="SUPFAM" id="SSF82784">
    <property type="entry name" value="OsmC-like"/>
    <property type="match status" value="1"/>
</dbReference>